<name>U5D339_AMBTC</name>
<reference evidence="2" key="1">
    <citation type="journal article" date="2013" name="Science">
        <title>The Amborella genome and the evolution of flowering plants.</title>
        <authorList>
            <consortium name="Amborella Genome Project"/>
        </authorList>
    </citation>
    <scope>NUCLEOTIDE SEQUENCE [LARGE SCALE GENOMIC DNA]</scope>
</reference>
<dbReference type="Gramene" id="ERN16645">
    <property type="protein sequence ID" value="ERN16645"/>
    <property type="gene ID" value="AMTR_s00051p00111380"/>
</dbReference>
<dbReference type="HOGENOM" id="CLU_2127416_0_0_1"/>
<sequence length="114" mass="12721">VSENRVTSRLALLRRIGYEGNNDNNDNNDDGIMRHDWREAAVVECEVPQATSSSGVDEGLRLVREEVKTTKHSSYTVGERHRGGWCCRLVIRDNDNADEGQSKGQGGEENGQFT</sequence>
<gene>
    <name evidence="1" type="ORF">AMTR_s00051p00111380</name>
</gene>
<evidence type="ECO:0000313" key="2">
    <source>
        <dbReference type="Proteomes" id="UP000017836"/>
    </source>
</evidence>
<accession>U5D339</accession>
<dbReference type="EMBL" id="KI392418">
    <property type="protein sequence ID" value="ERN16645.1"/>
    <property type="molecule type" value="Genomic_DNA"/>
</dbReference>
<organism evidence="1 2">
    <name type="scientific">Amborella trichopoda</name>
    <dbReference type="NCBI Taxonomy" id="13333"/>
    <lineage>
        <taxon>Eukaryota</taxon>
        <taxon>Viridiplantae</taxon>
        <taxon>Streptophyta</taxon>
        <taxon>Embryophyta</taxon>
        <taxon>Tracheophyta</taxon>
        <taxon>Spermatophyta</taxon>
        <taxon>Magnoliopsida</taxon>
        <taxon>Amborellales</taxon>
        <taxon>Amborellaceae</taxon>
        <taxon>Amborella</taxon>
    </lineage>
</organism>
<feature type="non-terminal residue" evidence="1">
    <location>
        <position position="114"/>
    </location>
</feature>
<dbReference type="Proteomes" id="UP000017836">
    <property type="component" value="Unassembled WGS sequence"/>
</dbReference>
<feature type="non-terminal residue" evidence="1">
    <location>
        <position position="1"/>
    </location>
</feature>
<dbReference type="AlphaFoldDB" id="U5D339"/>
<evidence type="ECO:0000313" key="1">
    <source>
        <dbReference type="EMBL" id="ERN16645.1"/>
    </source>
</evidence>
<protein>
    <submittedName>
        <fullName evidence="1">Uncharacterized protein</fullName>
    </submittedName>
</protein>
<proteinExistence type="predicted"/>
<keyword evidence="2" id="KW-1185">Reference proteome</keyword>